<feature type="domain" description="F-box" evidence="1">
    <location>
        <begin position="16"/>
        <end position="47"/>
    </location>
</feature>
<gene>
    <name evidence="2" type="ORF">EMPS_03776</name>
</gene>
<evidence type="ECO:0000313" key="3">
    <source>
        <dbReference type="Proteomes" id="UP000827284"/>
    </source>
</evidence>
<dbReference type="SUPFAM" id="SSF81383">
    <property type="entry name" value="F-box domain"/>
    <property type="match status" value="1"/>
</dbReference>
<dbReference type="InterPro" id="IPR001810">
    <property type="entry name" value="F-box_dom"/>
</dbReference>
<dbReference type="InterPro" id="IPR036047">
    <property type="entry name" value="F-box-like_dom_sf"/>
</dbReference>
<dbReference type="Pfam" id="PF12937">
    <property type="entry name" value="F-box-like"/>
    <property type="match status" value="1"/>
</dbReference>
<reference evidence="2" key="2">
    <citation type="journal article" date="2022" name="Microbiol. Resour. Announc.">
        <title>Whole-Genome Sequence of Entomortierella parvispora E1425, a Mucoromycotan Fungus Associated with Burkholderiaceae-Related Endosymbiotic Bacteria.</title>
        <authorList>
            <person name="Herlambang A."/>
            <person name="Guo Y."/>
            <person name="Takashima Y."/>
            <person name="Narisawa K."/>
            <person name="Ohta H."/>
            <person name="Nishizawa T."/>
        </authorList>
    </citation>
    <scope>NUCLEOTIDE SEQUENCE</scope>
    <source>
        <strain evidence="2">E1425</strain>
    </source>
</reference>
<name>A0A9P3LUR4_9FUNG</name>
<reference evidence="2" key="1">
    <citation type="submission" date="2021-11" db="EMBL/GenBank/DDBJ databases">
        <authorList>
            <person name="Herlambang A."/>
            <person name="Guo Y."/>
            <person name="Takashima Y."/>
            <person name="Nishizawa T."/>
        </authorList>
    </citation>
    <scope>NUCLEOTIDE SEQUENCE</scope>
    <source>
        <strain evidence="2">E1425</strain>
    </source>
</reference>
<dbReference type="EMBL" id="BQFW01000005">
    <property type="protein sequence ID" value="GJJ71426.1"/>
    <property type="molecule type" value="Genomic_DNA"/>
</dbReference>
<organism evidence="2 3">
    <name type="scientific">Entomortierella parvispora</name>
    <dbReference type="NCBI Taxonomy" id="205924"/>
    <lineage>
        <taxon>Eukaryota</taxon>
        <taxon>Fungi</taxon>
        <taxon>Fungi incertae sedis</taxon>
        <taxon>Mucoromycota</taxon>
        <taxon>Mortierellomycotina</taxon>
        <taxon>Mortierellomycetes</taxon>
        <taxon>Mortierellales</taxon>
        <taxon>Mortierellaceae</taxon>
        <taxon>Entomortierella</taxon>
    </lineage>
</organism>
<accession>A0A9P3LUR4</accession>
<dbReference type="Gene3D" id="1.20.1280.50">
    <property type="match status" value="1"/>
</dbReference>
<evidence type="ECO:0000259" key="1">
    <source>
        <dbReference type="Pfam" id="PF12937"/>
    </source>
</evidence>
<proteinExistence type="predicted"/>
<dbReference type="Gene3D" id="3.80.10.10">
    <property type="entry name" value="Ribonuclease Inhibitor"/>
    <property type="match status" value="1"/>
</dbReference>
<protein>
    <recommendedName>
        <fullName evidence="1">F-box domain-containing protein</fullName>
    </recommendedName>
</protein>
<sequence>MVYITALELPEISAVVGSYLPLGSLSRCTLVCRAWRRRFLPDLWRNFGTQNYFGGRNKPPPALSVKVLAALEKHASLVRQLHIQEYFLVQLQSIYLPNLQSLSVAPYFAALDQQEAQTALEDLIERHDRLQILGIENRNTLRMQIVWDIETRRKTASDGDERFQEQQQLRTLSVHDHVLDAQELCMNKNAGWDLLRGLETLSLTRTKWTLTKDDSVSLSSLLLRDHFSHLRNNRIQSLSLIDCQPQSTDLDFQIITHCQQLRSLTWHQRGFDDWQDESLDLVSGMAKGLAERLWPYLDTIELCLKNAKDDQYAEVIENLGRHSPLRSLTMSKTTFGPKSAQALLYGQGGRHRASLEKLYIRYCRSVTGAMVHQVLCSFTKLTTLQAPFITELDVLQDPKPWVCLGMKDLKVCLYVPILGADMDLNTITVVDPTVPVTSKSLPPVVPRPSTALLDRIATLTRLELLNVACRDTVVPPRAPLTVQHRRPTDCWTVPPIQLDNDEGTVSDHFSGYSGSLTRLGSLKRLREFIPTSTGHCWTMREAQWMVENWPQLVSLECSPLLDNQMTSEEVSLFLEQHGVEDNYDFLFD</sequence>
<comment type="caution">
    <text evidence="2">The sequence shown here is derived from an EMBL/GenBank/DDBJ whole genome shotgun (WGS) entry which is preliminary data.</text>
</comment>
<dbReference type="OrthoDB" id="2354556at2759"/>
<evidence type="ECO:0000313" key="2">
    <source>
        <dbReference type="EMBL" id="GJJ71426.1"/>
    </source>
</evidence>
<dbReference type="Proteomes" id="UP000827284">
    <property type="component" value="Unassembled WGS sequence"/>
</dbReference>
<dbReference type="SUPFAM" id="SSF52047">
    <property type="entry name" value="RNI-like"/>
    <property type="match status" value="1"/>
</dbReference>
<dbReference type="AlphaFoldDB" id="A0A9P3LUR4"/>
<keyword evidence="3" id="KW-1185">Reference proteome</keyword>
<dbReference type="InterPro" id="IPR032675">
    <property type="entry name" value="LRR_dom_sf"/>
</dbReference>